<dbReference type="InterPro" id="IPR050087">
    <property type="entry name" value="AON_synthase_class-II"/>
</dbReference>
<accession>A0ABN8XFN6</accession>
<evidence type="ECO:0000256" key="5">
    <source>
        <dbReference type="ARBA" id="ARBA00022756"/>
    </source>
</evidence>
<keyword evidence="11" id="KW-1185">Reference proteome</keyword>
<dbReference type="EMBL" id="OX458932">
    <property type="protein sequence ID" value="CAI9086073.1"/>
    <property type="molecule type" value="Genomic_DNA"/>
</dbReference>
<dbReference type="InterPro" id="IPR004723">
    <property type="entry name" value="AONS_Archaea/Proteobacteria"/>
</dbReference>
<organism evidence="10 11">
    <name type="scientific">Candidatus Methylacidiphilum fumarolicum</name>
    <dbReference type="NCBI Taxonomy" id="591154"/>
    <lineage>
        <taxon>Bacteria</taxon>
        <taxon>Pseudomonadati</taxon>
        <taxon>Verrucomicrobiota</taxon>
        <taxon>Methylacidiphilae</taxon>
        <taxon>Methylacidiphilales</taxon>
        <taxon>Methylacidiphilaceae</taxon>
        <taxon>Methylacidiphilum (ex Ratnadevi et al. 2023)</taxon>
    </lineage>
</organism>
<dbReference type="Gene3D" id="3.40.640.10">
    <property type="entry name" value="Type I PLP-dependent aspartate aminotransferase-like (Major domain)"/>
    <property type="match status" value="1"/>
</dbReference>
<evidence type="ECO:0000256" key="7">
    <source>
        <dbReference type="ARBA" id="ARBA00047715"/>
    </source>
</evidence>
<sequence>MIVEGEKKFVQKLAKGLDELKNKNLFRRLKDFWPIEGMRAEYEGKQIINFSSNDYLGLSRHPLVKEKAQQAIQEYGASCSASRLISGNNPLFSPLEKALAQWKGKEKALIFPTGYSAAIGTIPALVGKSDLILMDKLCHASLWDGARLSQATIRVFGHNDIQNLKQILDRYAASYEKILIISESIFSMDGDIAPLAEIVELKERYEGLLLLDDAHAEGIVGEEGNGLASCLKVMDKVDVLMGTFSKALGSQGGYIASTALLIDWVINKGRSFIFSTALSPSSIAAACSALNIIKSESGTELRKKLKDNLAYFMEESPNSRLFFSPIIPILIGEEAKAIQVSQELEKMGIYLPPIRYPTVPKGTARLRISLTALHSTEQIDYLKGALKKCLVQ</sequence>
<reference evidence="10" key="1">
    <citation type="submission" date="2023-03" db="EMBL/GenBank/DDBJ databases">
        <authorList>
            <person name="Cremers G."/>
            <person name="Picone N."/>
        </authorList>
    </citation>
    <scope>NUCLEOTIDE SEQUENCE</scope>
    <source>
        <strain evidence="10">Sample_alias</strain>
    </source>
</reference>
<dbReference type="PANTHER" id="PTHR13693">
    <property type="entry name" value="CLASS II AMINOTRANSFERASE/8-AMINO-7-OXONONANOATE SYNTHASE"/>
    <property type="match status" value="1"/>
</dbReference>
<dbReference type="CDD" id="cd06454">
    <property type="entry name" value="KBL_like"/>
    <property type="match status" value="1"/>
</dbReference>
<dbReference type="NCBIfam" id="TIGR00858">
    <property type="entry name" value="bioF"/>
    <property type="match status" value="1"/>
</dbReference>
<evidence type="ECO:0000313" key="10">
    <source>
        <dbReference type="EMBL" id="CAI9086073.1"/>
    </source>
</evidence>
<evidence type="ECO:0000313" key="11">
    <source>
        <dbReference type="Proteomes" id="UP001161497"/>
    </source>
</evidence>
<dbReference type="EC" id="2.3.1.47" evidence="8"/>
<dbReference type="Pfam" id="PF00155">
    <property type="entry name" value="Aminotran_1_2"/>
    <property type="match status" value="1"/>
</dbReference>
<gene>
    <name evidence="10" type="ORF">MFUM_1746</name>
</gene>
<evidence type="ECO:0000256" key="3">
    <source>
        <dbReference type="ARBA" id="ARBA00011738"/>
    </source>
</evidence>
<evidence type="ECO:0000256" key="4">
    <source>
        <dbReference type="ARBA" id="ARBA00022679"/>
    </source>
</evidence>
<dbReference type="InterPro" id="IPR001917">
    <property type="entry name" value="Aminotrans_II_pyridoxalP_BS"/>
</dbReference>
<dbReference type="InterPro" id="IPR015424">
    <property type="entry name" value="PyrdxlP-dep_Trfase"/>
</dbReference>
<comment type="pathway">
    <text evidence="2 8">Cofactor biosynthesis; biotin biosynthesis.</text>
</comment>
<dbReference type="InterPro" id="IPR015422">
    <property type="entry name" value="PyrdxlP-dep_Trfase_small"/>
</dbReference>
<comment type="subunit">
    <text evidence="3 8">Homodimer.</text>
</comment>
<dbReference type="Gene3D" id="3.90.1150.10">
    <property type="entry name" value="Aspartate Aminotransferase, domain 1"/>
    <property type="match status" value="1"/>
</dbReference>
<comment type="catalytic activity">
    <reaction evidence="7 8">
        <text>6-carboxyhexanoyl-[ACP] + L-alanine + H(+) = (8S)-8-amino-7-oxononanoate + holo-[ACP] + CO2</text>
        <dbReference type="Rhea" id="RHEA:42288"/>
        <dbReference type="Rhea" id="RHEA-COMP:9685"/>
        <dbReference type="Rhea" id="RHEA-COMP:9955"/>
        <dbReference type="ChEBI" id="CHEBI:15378"/>
        <dbReference type="ChEBI" id="CHEBI:16526"/>
        <dbReference type="ChEBI" id="CHEBI:57972"/>
        <dbReference type="ChEBI" id="CHEBI:64479"/>
        <dbReference type="ChEBI" id="CHEBI:78846"/>
        <dbReference type="ChEBI" id="CHEBI:149468"/>
        <dbReference type="EC" id="2.3.1.47"/>
    </reaction>
</comment>
<evidence type="ECO:0000256" key="8">
    <source>
        <dbReference type="RuleBase" id="RU003693"/>
    </source>
</evidence>
<keyword evidence="6 8" id="KW-0663">Pyridoxal phosphate</keyword>
<dbReference type="RefSeq" id="WP_009058353.1">
    <property type="nucleotide sequence ID" value="NZ_JAHXRZ010000012.1"/>
</dbReference>
<dbReference type="PROSITE" id="PS00599">
    <property type="entry name" value="AA_TRANSFER_CLASS_2"/>
    <property type="match status" value="1"/>
</dbReference>
<comment type="similarity">
    <text evidence="8">Belongs to the class-II pyridoxal-phosphate-dependent aminotransferase family. BioF subfamily.</text>
</comment>
<keyword evidence="5" id="KW-0093">Biotin biosynthesis</keyword>
<dbReference type="GO" id="GO:0008710">
    <property type="term" value="F:8-amino-7-oxononanoate synthase activity"/>
    <property type="evidence" value="ECO:0007669"/>
    <property type="project" value="UniProtKB-EC"/>
</dbReference>
<dbReference type="Proteomes" id="UP001161497">
    <property type="component" value="Chromosome"/>
</dbReference>
<name>A0ABN8XFN6_9BACT</name>
<evidence type="ECO:0000259" key="9">
    <source>
        <dbReference type="Pfam" id="PF00155"/>
    </source>
</evidence>
<dbReference type="SUPFAM" id="SSF53383">
    <property type="entry name" value="PLP-dependent transferases"/>
    <property type="match status" value="1"/>
</dbReference>
<protein>
    <recommendedName>
        <fullName evidence="8">8-amino-7-ketopelargonate synthase</fullName>
        <ecNumber evidence="8">2.3.1.47</ecNumber>
    </recommendedName>
</protein>
<comment type="cofactor">
    <cofactor evidence="1 8">
        <name>pyridoxal 5'-phosphate</name>
        <dbReference type="ChEBI" id="CHEBI:597326"/>
    </cofactor>
</comment>
<proteinExistence type="inferred from homology"/>
<feature type="domain" description="Aminotransferase class I/classII large" evidence="9">
    <location>
        <begin position="46"/>
        <end position="383"/>
    </location>
</feature>
<comment type="function">
    <text evidence="8">Catalyzes the decarboxylative condensation of pimeloyl-[acyl-carrier protein] and L-alanine to produce 8-amino-7-oxononanoate (AON), [acyl-carrier protein], and carbon dioxide.</text>
</comment>
<evidence type="ECO:0000256" key="1">
    <source>
        <dbReference type="ARBA" id="ARBA00001933"/>
    </source>
</evidence>
<dbReference type="InterPro" id="IPR015421">
    <property type="entry name" value="PyrdxlP-dep_Trfase_major"/>
</dbReference>
<evidence type="ECO:0000256" key="2">
    <source>
        <dbReference type="ARBA" id="ARBA00004746"/>
    </source>
</evidence>
<dbReference type="InterPro" id="IPR004839">
    <property type="entry name" value="Aminotransferase_I/II_large"/>
</dbReference>
<evidence type="ECO:0000256" key="6">
    <source>
        <dbReference type="ARBA" id="ARBA00022898"/>
    </source>
</evidence>
<keyword evidence="10" id="KW-0012">Acyltransferase</keyword>
<keyword evidence="4 8" id="KW-0808">Transferase</keyword>